<sequence length="228" mass="25305">MEPTEPKASESSDREFVAGQEQFRFVSIANPQEAQGRAFQRSVRSHAVKQALQKKRRDEQSTSQNFRAVQVTKERAVQVDAGAASLLPTPFAFRVGPDDVPDHYVKLRALLSSDEAKQAFEPVFSVGDEVAFQTFRSVFRTSLHDPALLNAIMLTATFAMTDGTLDRDCLRYQSETMKTVRQRVGGADEADVNSTLGAMLMLAGIEVRDCSIILRPGLIFATSRCVWE</sequence>
<comment type="caution">
    <text evidence="1">The sequence shown here is derived from an EMBL/GenBank/DDBJ whole genome shotgun (WGS) entry which is preliminary data.</text>
</comment>
<keyword evidence="2" id="KW-1185">Reference proteome</keyword>
<dbReference type="AlphaFoldDB" id="A0AA38XA72"/>
<accession>A0AA38XA72</accession>
<gene>
    <name evidence="1" type="ORF">H2200_006050</name>
</gene>
<evidence type="ECO:0000313" key="2">
    <source>
        <dbReference type="Proteomes" id="UP001172673"/>
    </source>
</evidence>
<name>A0AA38XA72_9EURO</name>
<proteinExistence type="predicted"/>
<dbReference type="PANTHER" id="PTHR37540:SF5">
    <property type="entry name" value="TRANSCRIPTION FACTOR DOMAIN-CONTAINING PROTEIN"/>
    <property type="match status" value="1"/>
</dbReference>
<protein>
    <submittedName>
        <fullName evidence="1">Uncharacterized protein</fullName>
    </submittedName>
</protein>
<evidence type="ECO:0000313" key="1">
    <source>
        <dbReference type="EMBL" id="KAJ9609722.1"/>
    </source>
</evidence>
<dbReference type="Proteomes" id="UP001172673">
    <property type="component" value="Unassembled WGS sequence"/>
</dbReference>
<organism evidence="1 2">
    <name type="scientific">Cladophialophora chaetospira</name>
    <dbReference type="NCBI Taxonomy" id="386627"/>
    <lineage>
        <taxon>Eukaryota</taxon>
        <taxon>Fungi</taxon>
        <taxon>Dikarya</taxon>
        <taxon>Ascomycota</taxon>
        <taxon>Pezizomycotina</taxon>
        <taxon>Eurotiomycetes</taxon>
        <taxon>Chaetothyriomycetidae</taxon>
        <taxon>Chaetothyriales</taxon>
        <taxon>Herpotrichiellaceae</taxon>
        <taxon>Cladophialophora</taxon>
    </lineage>
</organism>
<dbReference type="EMBL" id="JAPDRK010000008">
    <property type="protein sequence ID" value="KAJ9609722.1"/>
    <property type="molecule type" value="Genomic_DNA"/>
</dbReference>
<dbReference type="PANTHER" id="PTHR37540">
    <property type="entry name" value="TRANSCRIPTION FACTOR (ACR-2), PUTATIVE-RELATED-RELATED"/>
    <property type="match status" value="1"/>
</dbReference>
<reference evidence="1" key="1">
    <citation type="submission" date="2022-10" db="EMBL/GenBank/DDBJ databases">
        <title>Culturing micro-colonial fungi from biological soil crusts in the Mojave desert and describing Neophaeococcomyces mojavensis, and introducing the new genera and species Taxawa tesnikishii.</title>
        <authorList>
            <person name="Kurbessoian T."/>
            <person name="Stajich J.E."/>
        </authorList>
    </citation>
    <scope>NUCLEOTIDE SEQUENCE</scope>
    <source>
        <strain evidence="1">TK_41</strain>
    </source>
</reference>